<dbReference type="InterPro" id="IPR036397">
    <property type="entry name" value="RNaseH_sf"/>
</dbReference>
<organism evidence="1 2">
    <name type="scientific">Fusarium longipes</name>
    <dbReference type="NCBI Taxonomy" id="694270"/>
    <lineage>
        <taxon>Eukaryota</taxon>
        <taxon>Fungi</taxon>
        <taxon>Dikarya</taxon>
        <taxon>Ascomycota</taxon>
        <taxon>Pezizomycotina</taxon>
        <taxon>Sordariomycetes</taxon>
        <taxon>Hypocreomycetidae</taxon>
        <taxon>Hypocreales</taxon>
        <taxon>Nectriaceae</taxon>
        <taxon>Fusarium</taxon>
    </lineage>
</organism>
<keyword evidence="1" id="KW-0540">Nuclease</keyword>
<dbReference type="GO" id="GO:0004527">
    <property type="term" value="F:exonuclease activity"/>
    <property type="evidence" value="ECO:0007669"/>
    <property type="project" value="UniProtKB-KW"/>
</dbReference>
<accession>A0A395T491</accession>
<dbReference type="Gene3D" id="3.30.420.10">
    <property type="entry name" value="Ribonuclease H-like superfamily/Ribonuclease H"/>
    <property type="match status" value="1"/>
</dbReference>
<reference evidence="1 2" key="1">
    <citation type="journal article" date="2018" name="PLoS Pathog.">
        <title>Evolution of structural diversity of trichothecenes, a family of toxins produced by plant pathogenic and entomopathogenic fungi.</title>
        <authorList>
            <person name="Proctor R.H."/>
            <person name="McCormick S.P."/>
            <person name="Kim H.S."/>
            <person name="Cardoza R.E."/>
            <person name="Stanley A.M."/>
            <person name="Lindo L."/>
            <person name="Kelly A."/>
            <person name="Brown D.W."/>
            <person name="Lee T."/>
            <person name="Vaughan M.M."/>
            <person name="Alexander N.J."/>
            <person name="Busman M."/>
            <person name="Gutierrez S."/>
        </authorList>
    </citation>
    <scope>NUCLEOTIDE SEQUENCE [LARGE SCALE GENOMIC DNA]</scope>
    <source>
        <strain evidence="1 2">NRRL 20695</strain>
    </source>
</reference>
<protein>
    <submittedName>
        <fullName evidence="1">3-5 exonuclease</fullName>
    </submittedName>
</protein>
<evidence type="ECO:0000313" key="1">
    <source>
        <dbReference type="EMBL" id="RGP79286.1"/>
    </source>
</evidence>
<gene>
    <name evidence="1" type="ORF">FLONG3_2590</name>
</gene>
<dbReference type="GO" id="GO:0003676">
    <property type="term" value="F:nucleic acid binding"/>
    <property type="evidence" value="ECO:0007669"/>
    <property type="project" value="InterPro"/>
</dbReference>
<dbReference type="EMBL" id="PXOG01000051">
    <property type="protein sequence ID" value="RGP79286.1"/>
    <property type="molecule type" value="Genomic_DNA"/>
</dbReference>
<comment type="caution">
    <text evidence="1">The sequence shown here is derived from an EMBL/GenBank/DDBJ whole genome shotgun (WGS) entry which is preliminary data.</text>
</comment>
<dbReference type="AlphaFoldDB" id="A0A395T491"/>
<name>A0A395T491_9HYPO</name>
<keyword evidence="2" id="KW-1185">Reference proteome</keyword>
<keyword evidence="1" id="KW-0378">Hydrolase</keyword>
<keyword evidence="1" id="KW-0269">Exonuclease</keyword>
<evidence type="ECO:0000313" key="2">
    <source>
        <dbReference type="Proteomes" id="UP000266234"/>
    </source>
</evidence>
<dbReference type="Proteomes" id="UP000266234">
    <property type="component" value="Unassembled WGS sequence"/>
</dbReference>
<proteinExistence type="predicted"/>
<sequence>MILYPTDVPQDERCYIHTESDMTRDPPPRETRNTVYVYSESAVSDMVDNLFDSLTKDSRSISIDLEPTDSQDPISMMNINDSFAKRSYLIDVLILGKDCFSITGKSHRTLNDIIQDPKVVKNYFTVK</sequence>